<feature type="region of interest" description="Disordered" evidence="2">
    <location>
        <begin position="308"/>
        <end position="328"/>
    </location>
</feature>
<keyword evidence="1" id="KW-0233">DNA recombination</keyword>
<evidence type="ECO:0000313" key="5">
    <source>
        <dbReference type="Proteomes" id="UP001500466"/>
    </source>
</evidence>
<dbReference type="InterPro" id="IPR011010">
    <property type="entry name" value="DNA_brk_join_enz"/>
</dbReference>
<dbReference type="InterPro" id="IPR013762">
    <property type="entry name" value="Integrase-like_cat_sf"/>
</dbReference>
<reference evidence="5" key="1">
    <citation type="journal article" date="2019" name="Int. J. Syst. Evol. Microbiol.">
        <title>The Global Catalogue of Microorganisms (GCM) 10K type strain sequencing project: providing services to taxonomists for standard genome sequencing and annotation.</title>
        <authorList>
            <consortium name="The Broad Institute Genomics Platform"/>
            <consortium name="The Broad Institute Genome Sequencing Center for Infectious Disease"/>
            <person name="Wu L."/>
            <person name="Ma J."/>
        </authorList>
    </citation>
    <scope>NUCLEOTIDE SEQUENCE [LARGE SCALE GENOMIC DNA]</scope>
    <source>
        <strain evidence="5">JCM 17986</strain>
    </source>
</reference>
<dbReference type="InterPro" id="IPR002104">
    <property type="entry name" value="Integrase_catalytic"/>
</dbReference>
<name>A0ABP9HZY5_9ACTN</name>
<sequence length="459" mass="51567">MLKPTFKVRIWEMRVHPRAKGTVYEVRWKVGDTPFSKSFKTKGLADNRRAELMKYVQDGTAFDETSGLPMPEARALDDVSWYRHARDYVEMKWPDAPAKTRTTWADALATATPALLGHGRGKPSAEALRLALYGWAFNLHRWDEEPPEDVAETLRWVEKHALPMSALDDPLIIRKVLTAFTKRLDGGSAAASTVQRKRAIFHNALGFAVELRRLTANPLSAVQWTAPKTAEQVEPASVVNPRQADALLHAVYAQSARGRHLAAFFGCMYHAAMRPAEVVWLMKGDCVLPKRGWGTLNLRESRPRVGKMWTDDRQSHDKRTLKGRAKKATRPVPIPPELVAMLRWHIYLHGTAPDGRLFRTARGGLVQESGYGEVWATARKHALTSDQQGSPLAKRPYDLRHACVSLWLNSGVDPMEVARRAGHSVNVLLRVYAKCMLGVVDQANRRIADAMKQWRAGEA</sequence>
<comment type="caution">
    <text evidence="4">The sequence shown here is derived from an EMBL/GenBank/DDBJ whole genome shotgun (WGS) entry which is preliminary data.</text>
</comment>
<proteinExistence type="predicted"/>
<gene>
    <name evidence="4" type="ORF">GCM10023205_61510</name>
</gene>
<accession>A0ABP9HZY5</accession>
<dbReference type="EMBL" id="BAABHS010000026">
    <property type="protein sequence ID" value="GAA4983389.1"/>
    <property type="molecule type" value="Genomic_DNA"/>
</dbReference>
<dbReference type="InterPro" id="IPR050090">
    <property type="entry name" value="Tyrosine_recombinase_XerCD"/>
</dbReference>
<dbReference type="Pfam" id="PF00589">
    <property type="entry name" value="Phage_integrase"/>
    <property type="match status" value="1"/>
</dbReference>
<keyword evidence="5" id="KW-1185">Reference proteome</keyword>
<evidence type="ECO:0000256" key="1">
    <source>
        <dbReference type="ARBA" id="ARBA00023172"/>
    </source>
</evidence>
<dbReference type="PANTHER" id="PTHR30349">
    <property type="entry name" value="PHAGE INTEGRASE-RELATED"/>
    <property type="match status" value="1"/>
</dbReference>
<dbReference type="PANTHER" id="PTHR30349:SF64">
    <property type="entry name" value="PROPHAGE INTEGRASE INTD-RELATED"/>
    <property type="match status" value="1"/>
</dbReference>
<evidence type="ECO:0000313" key="4">
    <source>
        <dbReference type="EMBL" id="GAA4983389.1"/>
    </source>
</evidence>
<dbReference type="SUPFAM" id="SSF56349">
    <property type="entry name" value="DNA breaking-rejoining enzymes"/>
    <property type="match status" value="1"/>
</dbReference>
<dbReference type="PROSITE" id="PS51898">
    <property type="entry name" value="TYR_RECOMBINASE"/>
    <property type="match status" value="1"/>
</dbReference>
<organism evidence="4 5">
    <name type="scientific">Yinghuangia aomiensis</name>
    <dbReference type="NCBI Taxonomy" id="676205"/>
    <lineage>
        <taxon>Bacteria</taxon>
        <taxon>Bacillati</taxon>
        <taxon>Actinomycetota</taxon>
        <taxon>Actinomycetes</taxon>
        <taxon>Kitasatosporales</taxon>
        <taxon>Streptomycetaceae</taxon>
        <taxon>Yinghuangia</taxon>
    </lineage>
</organism>
<protein>
    <submittedName>
        <fullName evidence="4">Site-specific integrase</fullName>
    </submittedName>
</protein>
<evidence type="ECO:0000259" key="3">
    <source>
        <dbReference type="PROSITE" id="PS51898"/>
    </source>
</evidence>
<feature type="domain" description="Tyr recombinase" evidence="3">
    <location>
        <begin position="234"/>
        <end position="449"/>
    </location>
</feature>
<dbReference type="Proteomes" id="UP001500466">
    <property type="component" value="Unassembled WGS sequence"/>
</dbReference>
<feature type="compositionally biased region" description="Basic and acidic residues" evidence="2">
    <location>
        <begin position="308"/>
        <end position="320"/>
    </location>
</feature>
<dbReference type="Gene3D" id="1.10.443.10">
    <property type="entry name" value="Intergrase catalytic core"/>
    <property type="match status" value="1"/>
</dbReference>
<evidence type="ECO:0000256" key="2">
    <source>
        <dbReference type="SAM" id="MobiDB-lite"/>
    </source>
</evidence>